<gene>
    <name evidence="2" type="ORF">JTE90_013381</name>
</gene>
<feature type="region of interest" description="Disordered" evidence="1">
    <location>
        <begin position="35"/>
        <end position="65"/>
    </location>
</feature>
<reference evidence="2 3" key="1">
    <citation type="journal article" date="2022" name="Nat. Ecol. Evol.">
        <title>A masculinizing supergene underlies an exaggerated male reproductive morph in a spider.</title>
        <authorList>
            <person name="Hendrickx F."/>
            <person name="De Corte Z."/>
            <person name="Sonet G."/>
            <person name="Van Belleghem S.M."/>
            <person name="Kostlbacher S."/>
            <person name="Vangestel C."/>
        </authorList>
    </citation>
    <scope>NUCLEOTIDE SEQUENCE [LARGE SCALE GENOMIC DNA]</scope>
    <source>
        <strain evidence="2">W744_W776</strain>
    </source>
</reference>
<evidence type="ECO:0000313" key="3">
    <source>
        <dbReference type="Proteomes" id="UP000827092"/>
    </source>
</evidence>
<proteinExistence type="predicted"/>
<keyword evidence="3" id="KW-1185">Reference proteome</keyword>
<accession>A0AAV6TWX9</accession>
<evidence type="ECO:0000256" key="1">
    <source>
        <dbReference type="SAM" id="MobiDB-lite"/>
    </source>
</evidence>
<dbReference type="EMBL" id="JAFNEN010000948">
    <property type="protein sequence ID" value="KAG8175831.1"/>
    <property type="molecule type" value="Genomic_DNA"/>
</dbReference>
<dbReference type="AlphaFoldDB" id="A0AAV6TWX9"/>
<dbReference type="Proteomes" id="UP000827092">
    <property type="component" value="Unassembled WGS sequence"/>
</dbReference>
<name>A0AAV6TWX9_9ARAC</name>
<comment type="caution">
    <text evidence="2">The sequence shown here is derived from an EMBL/GenBank/DDBJ whole genome shotgun (WGS) entry which is preliminary data.</text>
</comment>
<organism evidence="2 3">
    <name type="scientific">Oedothorax gibbosus</name>
    <dbReference type="NCBI Taxonomy" id="931172"/>
    <lineage>
        <taxon>Eukaryota</taxon>
        <taxon>Metazoa</taxon>
        <taxon>Ecdysozoa</taxon>
        <taxon>Arthropoda</taxon>
        <taxon>Chelicerata</taxon>
        <taxon>Arachnida</taxon>
        <taxon>Araneae</taxon>
        <taxon>Araneomorphae</taxon>
        <taxon>Entelegynae</taxon>
        <taxon>Araneoidea</taxon>
        <taxon>Linyphiidae</taxon>
        <taxon>Erigoninae</taxon>
        <taxon>Oedothorax</taxon>
    </lineage>
</organism>
<protein>
    <submittedName>
        <fullName evidence="2">Uncharacterized protein</fullName>
    </submittedName>
</protein>
<evidence type="ECO:0000313" key="2">
    <source>
        <dbReference type="EMBL" id="KAG8175831.1"/>
    </source>
</evidence>
<sequence>MLLKENSDSFISMVSPVQEAESSSASNDGLVCVLEDESHVETPSTSAQPPTKAEPTSADWLKRKRRPNASLRAAEALSAAASARRAVVERESSREIELMEIEHQRRMLLIEEQILTERAKRVYYKRENKN</sequence>